<comment type="caution">
    <text evidence="2">The sequence shown here is derived from an EMBL/GenBank/DDBJ whole genome shotgun (WGS) entry which is preliminary data.</text>
</comment>
<feature type="region of interest" description="Disordered" evidence="1">
    <location>
        <begin position="57"/>
        <end position="93"/>
    </location>
</feature>
<evidence type="ECO:0000256" key="1">
    <source>
        <dbReference type="SAM" id="MobiDB-lite"/>
    </source>
</evidence>
<keyword evidence="3" id="KW-1185">Reference proteome</keyword>
<name>A0AA35RYG8_GEOBA</name>
<evidence type="ECO:0000313" key="2">
    <source>
        <dbReference type="EMBL" id="CAI8019263.1"/>
    </source>
</evidence>
<gene>
    <name evidence="2" type="ORF">GBAR_LOCUS11596</name>
</gene>
<evidence type="ECO:0000313" key="3">
    <source>
        <dbReference type="Proteomes" id="UP001174909"/>
    </source>
</evidence>
<dbReference type="EMBL" id="CASHTH010001738">
    <property type="protein sequence ID" value="CAI8019263.1"/>
    <property type="molecule type" value="Genomic_DNA"/>
</dbReference>
<dbReference type="AlphaFoldDB" id="A0AA35RYG8"/>
<feature type="compositionally biased region" description="Low complexity" evidence="1">
    <location>
        <begin position="60"/>
        <end position="72"/>
    </location>
</feature>
<dbReference type="Proteomes" id="UP001174909">
    <property type="component" value="Unassembled WGS sequence"/>
</dbReference>
<accession>A0AA35RYG8</accession>
<organism evidence="2 3">
    <name type="scientific">Geodia barretti</name>
    <name type="common">Barrett's horny sponge</name>
    <dbReference type="NCBI Taxonomy" id="519541"/>
    <lineage>
        <taxon>Eukaryota</taxon>
        <taxon>Metazoa</taxon>
        <taxon>Porifera</taxon>
        <taxon>Demospongiae</taxon>
        <taxon>Heteroscleromorpha</taxon>
        <taxon>Tetractinellida</taxon>
        <taxon>Astrophorina</taxon>
        <taxon>Geodiidae</taxon>
        <taxon>Geodia</taxon>
    </lineage>
</organism>
<sequence length="392" mass="43304">MKIRAVCLRPHKKYLLVLLLESDGGVADQEEECIVTQSQEGGGSGGEEMVTGVHDRNVPTTNINTNNETLTNSGNSEDRGGKQNMSTDGDCSEDGVRPAVIMCPTLQEEITICHEETSSENSVVTPPNCVEEEDEGESEKVFVTMKSEIFHFPTASYPCFCLNDPSIPGKEDSLPKFICPLNVVFVSDPYSEADEKGVFTSLYAPKAIVGKTNNSSRDKESGVRSGVVKISKSETTVKMMAGGVRMDEFKSYDVFKNIFDSLCSYLTEVLERIRREVDILRAKHDYFSQFLIAESIDEQALLESIGKFYSLYNGDGSVVASMPTRNYQWLGRPDIFHKKFAKWMYAGVALGFHGLDKLIYLKATPPWAAALTGCFGLTLMSGEGYIADRDTL</sequence>
<proteinExistence type="predicted"/>
<reference evidence="2" key="1">
    <citation type="submission" date="2023-03" db="EMBL/GenBank/DDBJ databases">
        <authorList>
            <person name="Steffen K."/>
            <person name="Cardenas P."/>
        </authorList>
    </citation>
    <scope>NUCLEOTIDE SEQUENCE</scope>
</reference>
<protein>
    <submittedName>
        <fullName evidence="2">Uncharacterized protein</fullName>
    </submittedName>
</protein>